<gene>
    <name evidence="1" type="ORF">ACFHYQ_08655</name>
</gene>
<dbReference type="RefSeq" id="WP_394300580.1">
    <property type="nucleotide sequence ID" value="NZ_JBHMQT010000013.1"/>
</dbReference>
<proteinExistence type="predicted"/>
<reference evidence="1 2" key="1">
    <citation type="submission" date="2024-09" db="EMBL/GenBank/DDBJ databases">
        <authorList>
            <person name="Sun Q."/>
            <person name="Mori K."/>
        </authorList>
    </citation>
    <scope>NUCLEOTIDE SEQUENCE [LARGE SCALE GENOMIC DNA]</scope>
    <source>
        <strain evidence="1 2">TBRC 1851</strain>
    </source>
</reference>
<dbReference type="Proteomes" id="UP001589870">
    <property type="component" value="Unassembled WGS sequence"/>
</dbReference>
<evidence type="ECO:0000313" key="2">
    <source>
        <dbReference type="Proteomes" id="UP001589870"/>
    </source>
</evidence>
<comment type="caution">
    <text evidence="1">The sequence shown here is derived from an EMBL/GenBank/DDBJ whole genome shotgun (WGS) entry which is preliminary data.</text>
</comment>
<evidence type="ECO:0000313" key="1">
    <source>
        <dbReference type="EMBL" id="MFC0862366.1"/>
    </source>
</evidence>
<accession>A0ABV6U1S8</accession>
<dbReference type="EMBL" id="JBHMQT010000013">
    <property type="protein sequence ID" value="MFC0862366.1"/>
    <property type="molecule type" value="Genomic_DNA"/>
</dbReference>
<organism evidence="1 2">
    <name type="scientific">Sphaerimonospora cavernae</name>
    <dbReference type="NCBI Taxonomy" id="1740611"/>
    <lineage>
        <taxon>Bacteria</taxon>
        <taxon>Bacillati</taxon>
        <taxon>Actinomycetota</taxon>
        <taxon>Actinomycetes</taxon>
        <taxon>Streptosporangiales</taxon>
        <taxon>Streptosporangiaceae</taxon>
        <taxon>Sphaerimonospora</taxon>
    </lineage>
</organism>
<protein>
    <submittedName>
        <fullName evidence="1">Uncharacterized protein</fullName>
    </submittedName>
</protein>
<keyword evidence="2" id="KW-1185">Reference proteome</keyword>
<name>A0ABV6U1S8_9ACTN</name>
<sequence length="94" mass="10854">MIPEPYHGTHAAAAQPDAVTIRWLKPQPRSARIRVKEHTCECKARIYELCQAGGLFFVRRTDRAQNGQQVMETEWLPSARMRELWHDIITGRAV</sequence>